<dbReference type="EMBL" id="JBHSFG010000009">
    <property type="protein sequence ID" value="MFC4463815.1"/>
    <property type="molecule type" value="Genomic_DNA"/>
</dbReference>
<dbReference type="RefSeq" id="WP_386337453.1">
    <property type="nucleotide sequence ID" value="NZ_JBHSFG010000009.1"/>
</dbReference>
<accession>A0ABV8YHQ6</accession>
<name>A0ABV8YHQ6_9ACTN</name>
<reference evidence="3" key="1">
    <citation type="journal article" date="2019" name="Int. J. Syst. Evol. Microbiol.">
        <title>The Global Catalogue of Microorganisms (GCM) 10K type strain sequencing project: providing services to taxonomists for standard genome sequencing and annotation.</title>
        <authorList>
            <consortium name="The Broad Institute Genomics Platform"/>
            <consortium name="The Broad Institute Genome Sequencing Center for Infectious Disease"/>
            <person name="Wu L."/>
            <person name="Ma J."/>
        </authorList>
    </citation>
    <scope>NUCLEOTIDE SEQUENCE [LARGE SCALE GENOMIC DNA]</scope>
    <source>
        <strain evidence="3">DT43</strain>
    </source>
</reference>
<keyword evidence="3" id="KW-1185">Reference proteome</keyword>
<feature type="transmembrane region" description="Helical" evidence="1">
    <location>
        <begin position="122"/>
        <end position="148"/>
    </location>
</feature>
<evidence type="ECO:0008006" key="4">
    <source>
        <dbReference type="Google" id="ProtNLM"/>
    </source>
</evidence>
<evidence type="ECO:0000256" key="1">
    <source>
        <dbReference type="SAM" id="Phobius"/>
    </source>
</evidence>
<protein>
    <recommendedName>
        <fullName evidence="4">ABC-2 type transport system permease protein</fullName>
    </recommendedName>
</protein>
<sequence>MSTIAAVRPAAGRPLPRGRTATGLFLRELLRRWPSTLFMVAMPGGYFLTVYLLGGDGTVPVALHVDGDADTVQVLDRDAKSVYNAVLGAGVSSAFAALVTIRGSASAMRRLRLMGYRAWELLAARLVVLLVITVLAAGLFALLLLPLIQVRHPLSLFAAMTEIGVLGIALGSLFGTLPMREFEATMAIVALCGLQLAIGRSEDGADAERYLLFTPGVDAVKVSAFSDPAPIAAALGQGLGYAAVLLVLACLVWSRRTRIHSTHPGRHRS</sequence>
<feature type="transmembrane region" description="Helical" evidence="1">
    <location>
        <begin position="231"/>
        <end position="253"/>
    </location>
</feature>
<keyword evidence="1" id="KW-1133">Transmembrane helix</keyword>
<organism evidence="2 3">
    <name type="scientific">Streptomyces xiangluensis</name>
    <dbReference type="NCBI Taxonomy" id="2665720"/>
    <lineage>
        <taxon>Bacteria</taxon>
        <taxon>Bacillati</taxon>
        <taxon>Actinomycetota</taxon>
        <taxon>Actinomycetes</taxon>
        <taxon>Kitasatosporales</taxon>
        <taxon>Streptomycetaceae</taxon>
        <taxon>Streptomyces</taxon>
    </lineage>
</organism>
<evidence type="ECO:0000313" key="3">
    <source>
        <dbReference type="Proteomes" id="UP001596012"/>
    </source>
</evidence>
<keyword evidence="1" id="KW-0472">Membrane</keyword>
<comment type="caution">
    <text evidence="2">The sequence shown here is derived from an EMBL/GenBank/DDBJ whole genome shotgun (WGS) entry which is preliminary data.</text>
</comment>
<evidence type="ECO:0000313" key="2">
    <source>
        <dbReference type="EMBL" id="MFC4463815.1"/>
    </source>
</evidence>
<proteinExistence type="predicted"/>
<feature type="transmembrane region" description="Helical" evidence="1">
    <location>
        <begin position="154"/>
        <end position="175"/>
    </location>
</feature>
<gene>
    <name evidence="2" type="ORF">ACFPH6_04390</name>
</gene>
<feature type="transmembrane region" description="Helical" evidence="1">
    <location>
        <begin position="36"/>
        <end position="54"/>
    </location>
</feature>
<feature type="transmembrane region" description="Helical" evidence="1">
    <location>
        <begin position="182"/>
        <end position="198"/>
    </location>
</feature>
<keyword evidence="1" id="KW-0812">Transmembrane</keyword>
<feature type="transmembrane region" description="Helical" evidence="1">
    <location>
        <begin position="82"/>
        <end position="101"/>
    </location>
</feature>
<dbReference type="Proteomes" id="UP001596012">
    <property type="component" value="Unassembled WGS sequence"/>
</dbReference>